<name>A0A2P2C5M5_9ZZZZ</name>
<dbReference type="AlphaFoldDB" id="A0A2P2C5M5"/>
<sequence>MALTDQSPLYLAIRDAGLNRWLRTVARELPALFNYVSTADKVCSPIDAVGAVAAHAKSLTHQVGPYRLGGADSDETSISAQVRAVRVDFAPANVIELPPGLSSSPFEQKIALQVDGSFGLACPQVSAPLLCSNLTQFAVLTLRFTQDATLGWRLVLKLEGTEGMLELPVTLVESVNCLLGSTLALPAQASSEPDEPLMGVIDFTAAPTPVGASLGHNPSVDDHQLKARLDLTMSGHDDGEFVLVKGFEAGALPARTATGPFDLTVAASEDFLRRFFTAFVSGFRMNFSSPASAPATGGVSIGYDVTVEGLQVGSFDLRADNTVRVSEIDVRWETVVVTLEANLPQLCLPGNTVCIFGRNPDLSITLDLSEHLRSELSLTASPLVTFARHPQRGTKDLWQAFHTEAGTQIQPPTDGRWGLLDRWQIYLDAQSVDIDVFDLPDMVGDLFEQAVKDAVDAALAPLDPVSRAAMELLLGPVVQFVRDALDIPDDFSEWLADQLHHSVGLGNSLATWALNYFKWLQLYELPEAVPLSLVTPPPPGAPPAGSPPPATNNLDPVMLPISFVEVKVDAAELTVQADFGELT</sequence>
<reference evidence="1" key="1">
    <citation type="submission" date="2015-08" db="EMBL/GenBank/DDBJ databases">
        <authorList>
            <person name="Babu N.S."/>
            <person name="Beckwith C.J."/>
            <person name="Beseler K.G."/>
            <person name="Brison A."/>
            <person name="Carone J.V."/>
            <person name="Caskin T.P."/>
            <person name="Diamond M."/>
            <person name="Durham M.E."/>
            <person name="Foxe J.M."/>
            <person name="Go M."/>
            <person name="Henderson B.A."/>
            <person name="Jones I.B."/>
            <person name="McGettigan J.A."/>
            <person name="Micheletti S.J."/>
            <person name="Nasrallah M.E."/>
            <person name="Ortiz D."/>
            <person name="Piller C.R."/>
            <person name="Privatt S.R."/>
            <person name="Schneider S.L."/>
            <person name="Sharp S."/>
            <person name="Smith T.C."/>
            <person name="Stanton J.D."/>
            <person name="Ullery H.E."/>
            <person name="Wilson R.J."/>
            <person name="Serrano M.G."/>
            <person name="Buck G."/>
            <person name="Lee V."/>
            <person name="Wang Y."/>
            <person name="Carvalho R."/>
            <person name="Voegtly L."/>
            <person name="Shi R."/>
            <person name="Duckworth R."/>
            <person name="Johnson A."/>
            <person name="Loviza R."/>
            <person name="Walstead R."/>
            <person name="Shah Z."/>
            <person name="Kiflezghi M."/>
            <person name="Wade K."/>
            <person name="Ball S.L."/>
            <person name="Bradley K.W."/>
            <person name="Asai D.J."/>
            <person name="Bowman C.A."/>
            <person name="Russell D.A."/>
            <person name="Pope W.H."/>
            <person name="Jacobs-Sera D."/>
            <person name="Hendrix R.W."/>
            <person name="Hatfull G.F."/>
        </authorList>
    </citation>
    <scope>NUCLEOTIDE SEQUENCE</scope>
</reference>
<dbReference type="EMBL" id="CZKA01000034">
    <property type="protein sequence ID" value="CUR57313.1"/>
    <property type="molecule type" value="Genomic_DNA"/>
</dbReference>
<accession>A0A2P2C5M5</accession>
<evidence type="ECO:0000313" key="1">
    <source>
        <dbReference type="EMBL" id="CUR57313.1"/>
    </source>
</evidence>
<organism evidence="1">
    <name type="scientific">metagenome</name>
    <dbReference type="NCBI Taxonomy" id="256318"/>
    <lineage>
        <taxon>unclassified sequences</taxon>
        <taxon>metagenomes</taxon>
    </lineage>
</organism>
<proteinExistence type="predicted"/>
<gene>
    <name evidence="1" type="ORF">NOCA240047</name>
</gene>
<protein>
    <submittedName>
        <fullName evidence="1">Uncharacterized protein</fullName>
    </submittedName>
</protein>